<dbReference type="Proteomes" id="UP000590412">
    <property type="component" value="Unassembled WGS sequence"/>
</dbReference>
<dbReference type="PROSITE" id="PS50200">
    <property type="entry name" value="RA"/>
    <property type="match status" value="1"/>
</dbReference>
<organism evidence="4 5">
    <name type="scientific">Candida parapsilosis</name>
    <name type="common">Yeast</name>
    <dbReference type="NCBI Taxonomy" id="5480"/>
    <lineage>
        <taxon>Eukaryota</taxon>
        <taxon>Fungi</taxon>
        <taxon>Dikarya</taxon>
        <taxon>Ascomycota</taxon>
        <taxon>Saccharomycotina</taxon>
        <taxon>Pichiomycetes</taxon>
        <taxon>Debaryomycetaceae</taxon>
        <taxon>Candida/Lodderomyces clade</taxon>
        <taxon>Candida</taxon>
    </lineage>
</organism>
<feature type="region of interest" description="Disordered" evidence="1">
    <location>
        <begin position="263"/>
        <end position="374"/>
    </location>
</feature>
<dbReference type="InterPro" id="IPR001660">
    <property type="entry name" value="SAM"/>
</dbReference>
<dbReference type="Pfam" id="PF00788">
    <property type="entry name" value="RA"/>
    <property type="match status" value="1"/>
</dbReference>
<reference evidence="4" key="1">
    <citation type="submission" date="2020-03" db="EMBL/GenBank/DDBJ databases">
        <title>FDA dAtabase for Regulatory Grade micrObial Sequences (FDA-ARGOS): Supporting development and validation of Infectious Disease Dx tests.</title>
        <authorList>
            <person name="Campos J."/>
            <person name="Goldberg B."/>
            <person name="Tallon L."/>
            <person name="Sadzewicz L."/>
            <person name="Vavikolanu K."/>
            <person name="Mehta A."/>
            <person name="Aluvathingal J."/>
            <person name="Nadendla S."/>
            <person name="Nandy P."/>
            <person name="Geyer C."/>
            <person name="Yan Y."/>
            <person name="Sichtig H."/>
        </authorList>
    </citation>
    <scope>NUCLEOTIDE SEQUENCE [LARGE SCALE GENOMIC DNA]</scope>
    <source>
        <strain evidence="4">FDAARGOS_652</strain>
    </source>
</reference>
<comment type="caution">
    <text evidence="4">The sequence shown here is derived from an EMBL/GenBank/DDBJ whole genome shotgun (WGS) entry which is preliminary data.</text>
</comment>
<accession>A0A8X7NK70</accession>
<dbReference type="SMART" id="SM00454">
    <property type="entry name" value="SAM"/>
    <property type="match status" value="1"/>
</dbReference>
<dbReference type="PROSITE" id="PS50105">
    <property type="entry name" value="SAM_DOMAIN"/>
    <property type="match status" value="1"/>
</dbReference>
<dbReference type="InterPro" id="IPR013761">
    <property type="entry name" value="SAM/pointed_sf"/>
</dbReference>
<dbReference type="SUPFAM" id="SSF47769">
    <property type="entry name" value="SAM/Pointed domain"/>
    <property type="match status" value="1"/>
</dbReference>
<feature type="region of interest" description="Disordered" evidence="1">
    <location>
        <begin position="449"/>
        <end position="470"/>
    </location>
</feature>
<dbReference type="InterPro" id="IPR029071">
    <property type="entry name" value="Ubiquitin-like_domsf"/>
</dbReference>
<feature type="domain" description="Ras-associating" evidence="3">
    <location>
        <begin position="374"/>
        <end position="447"/>
    </location>
</feature>
<dbReference type="AlphaFoldDB" id="A0A8X7NK70"/>
<evidence type="ECO:0000256" key="1">
    <source>
        <dbReference type="SAM" id="MobiDB-lite"/>
    </source>
</evidence>
<gene>
    <name evidence="4" type="ORF">FOB60_003723</name>
</gene>
<feature type="compositionally biased region" description="Polar residues" evidence="1">
    <location>
        <begin position="221"/>
        <end position="235"/>
    </location>
</feature>
<feature type="compositionally biased region" description="Polar residues" evidence="1">
    <location>
        <begin position="322"/>
        <end position="335"/>
    </location>
</feature>
<evidence type="ECO:0000259" key="3">
    <source>
        <dbReference type="PROSITE" id="PS50200"/>
    </source>
</evidence>
<dbReference type="GO" id="GO:0007165">
    <property type="term" value="P:signal transduction"/>
    <property type="evidence" value="ECO:0007669"/>
    <property type="project" value="InterPro"/>
</dbReference>
<evidence type="ECO:0000259" key="2">
    <source>
        <dbReference type="PROSITE" id="PS50105"/>
    </source>
</evidence>
<dbReference type="Pfam" id="PF07647">
    <property type="entry name" value="SAM_2"/>
    <property type="match status" value="1"/>
</dbReference>
<feature type="region of interest" description="Disordered" evidence="1">
    <location>
        <begin position="171"/>
        <end position="235"/>
    </location>
</feature>
<dbReference type="OrthoDB" id="445896at2759"/>
<name>A0A8X7NK70_CANPA</name>
<dbReference type="InterPro" id="IPR000159">
    <property type="entry name" value="RA_dom"/>
</dbReference>
<proteinExistence type="predicted"/>
<feature type="domain" description="SAM" evidence="2">
    <location>
        <begin position="13"/>
        <end position="79"/>
    </location>
</feature>
<feature type="compositionally biased region" description="Basic and acidic residues" evidence="1">
    <location>
        <begin position="196"/>
        <end position="205"/>
    </location>
</feature>
<feature type="compositionally biased region" description="Low complexity" evidence="1">
    <location>
        <begin position="289"/>
        <end position="317"/>
    </location>
</feature>
<evidence type="ECO:0000313" key="4">
    <source>
        <dbReference type="EMBL" id="KAF6051055.1"/>
    </source>
</evidence>
<feature type="compositionally biased region" description="Low complexity" evidence="1">
    <location>
        <begin position="336"/>
        <end position="362"/>
    </location>
</feature>
<dbReference type="SUPFAM" id="SSF54236">
    <property type="entry name" value="Ubiquitin-like"/>
    <property type="match status" value="1"/>
</dbReference>
<dbReference type="Gene3D" id="1.10.150.50">
    <property type="entry name" value="Transcription Factor, Ets-1"/>
    <property type="match status" value="1"/>
</dbReference>
<sequence>MSTLSFNDSFLKWDAAQVSTFINMVTKDLDRQYGSLFLDNNIDGSLLPFLSTEHLKELGIDTLKMRLLIKKSISELIVDHYKKNPPQSIYDPEYALNNISIDSNQISLESLKVSAVLVQDSIRKFNRESRGQQQLESPLSPTQHEIKRLNDNFKKLKTDLIPVIRLLKDSKPLPTPTLDPGSTAALDSPTFSPSHSIDEKDKNDSRPGSGYISDPNRLSAGDTSSPTSQRFSSGSILSMGTGQIISQLVSKVVDDKSHEFKLQKVGSQRHKSGHHGSSSSKLRPTLVENTSSGSTVTVNTDQQRAQTQQQQQPVTGQLKSPLHQSQTARGQQQSSQIQPHTHPHTQQQQQQQQQPAPLTQPHASRSHSGNEPLKQLRASTDDSCLKILQHAMKRHHIPREDWSKYVLVICYGDKERILKLAEKPVVVYKELQELGKHPAIMLRQLADVPASEPEEYEGSRISSDIPGGVL</sequence>
<protein>
    <submittedName>
        <fullName evidence="4">Ras association (RalGDS/AF-6) domain family protein</fullName>
    </submittedName>
</protein>
<dbReference type="SMART" id="SM00314">
    <property type="entry name" value="RA"/>
    <property type="match status" value="1"/>
</dbReference>
<dbReference type="CDD" id="cd01786">
    <property type="entry name" value="RA_STE50"/>
    <property type="match status" value="1"/>
</dbReference>
<evidence type="ECO:0000313" key="5">
    <source>
        <dbReference type="Proteomes" id="UP000590412"/>
    </source>
</evidence>
<dbReference type="EMBL" id="JABWAB010000005">
    <property type="protein sequence ID" value="KAF6051055.1"/>
    <property type="molecule type" value="Genomic_DNA"/>
</dbReference>
<dbReference type="Gene3D" id="3.10.20.90">
    <property type="entry name" value="Phosphatidylinositol 3-kinase Catalytic Subunit, Chain A, domain 1"/>
    <property type="match status" value="1"/>
</dbReference>